<protein>
    <submittedName>
        <fullName evidence="2">Uncharacterized protein</fullName>
    </submittedName>
</protein>
<feature type="region of interest" description="Disordered" evidence="1">
    <location>
        <begin position="199"/>
        <end position="223"/>
    </location>
</feature>
<sequence>MAGLVAYASSDDEDEEAVSQPEANVSSCVQNNTSDTAKQEETAEPQSAPIGPSLPPAGDLNLPEAEDSLLEDAFSDPERLPQSPYSANRSLIHDLTLPSVPDFDIPPSPPGSPPPAIDRKFTQFLDLKRKGIHFNQKLEQSAALKNPNLMDKLMRFVELDGASQYETTLPKDLWNPGAFPPWAYRESLRKSREQVVKEREAHNASGARKAVDFVPASKPSTRK</sequence>
<gene>
    <name evidence="2" type="ORF">NLU13_2115</name>
</gene>
<feature type="region of interest" description="Disordered" evidence="1">
    <location>
        <begin position="1"/>
        <end position="118"/>
    </location>
</feature>
<feature type="compositionally biased region" description="Pro residues" evidence="1">
    <location>
        <begin position="104"/>
        <end position="116"/>
    </location>
</feature>
<dbReference type="InterPro" id="IPR012479">
    <property type="entry name" value="SAP30BP"/>
</dbReference>
<accession>A0AA39GS76</accession>
<proteinExistence type="predicted"/>
<dbReference type="PANTHER" id="PTHR13464">
    <property type="entry name" value="TRANSCRIPTIONAL REGULATOR PROTEIN HCNGP"/>
    <property type="match status" value="1"/>
</dbReference>
<name>A0AA39GS76_SARSR</name>
<evidence type="ECO:0000313" key="2">
    <source>
        <dbReference type="EMBL" id="KAK0392620.1"/>
    </source>
</evidence>
<evidence type="ECO:0000313" key="3">
    <source>
        <dbReference type="Proteomes" id="UP001175261"/>
    </source>
</evidence>
<dbReference type="PANTHER" id="PTHR13464:SF0">
    <property type="entry name" value="SAP30-BINDING PROTEIN"/>
    <property type="match status" value="1"/>
</dbReference>
<evidence type="ECO:0000256" key="1">
    <source>
        <dbReference type="SAM" id="MobiDB-lite"/>
    </source>
</evidence>
<feature type="compositionally biased region" description="Acidic residues" evidence="1">
    <location>
        <begin position="64"/>
        <end position="75"/>
    </location>
</feature>
<organism evidence="2 3">
    <name type="scientific">Sarocladium strictum</name>
    <name type="common">Black bundle disease fungus</name>
    <name type="synonym">Acremonium strictum</name>
    <dbReference type="NCBI Taxonomy" id="5046"/>
    <lineage>
        <taxon>Eukaryota</taxon>
        <taxon>Fungi</taxon>
        <taxon>Dikarya</taxon>
        <taxon>Ascomycota</taxon>
        <taxon>Pezizomycotina</taxon>
        <taxon>Sordariomycetes</taxon>
        <taxon>Hypocreomycetidae</taxon>
        <taxon>Hypocreales</taxon>
        <taxon>Sarocladiaceae</taxon>
        <taxon>Sarocladium</taxon>
    </lineage>
</organism>
<dbReference type="AlphaFoldDB" id="A0AA39GS76"/>
<dbReference type="GO" id="GO:0006355">
    <property type="term" value="P:regulation of DNA-templated transcription"/>
    <property type="evidence" value="ECO:0007669"/>
    <property type="project" value="InterPro"/>
</dbReference>
<reference evidence="2" key="1">
    <citation type="submission" date="2022-10" db="EMBL/GenBank/DDBJ databases">
        <title>Determination and structural analysis of whole genome sequence of Sarocladium strictum F4-1.</title>
        <authorList>
            <person name="Hu L."/>
            <person name="Jiang Y."/>
        </authorList>
    </citation>
    <scope>NUCLEOTIDE SEQUENCE</scope>
    <source>
        <strain evidence="2">F4-1</strain>
    </source>
</reference>
<comment type="caution">
    <text evidence="2">The sequence shown here is derived from an EMBL/GenBank/DDBJ whole genome shotgun (WGS) entry which is preliminary data.</text>
</comment>
<keyword evidence="3" id="KW-1185">Reference proteome</keyword>
<dbReference type="Pfam" id="PF07818">
    <property type="entry name" value="HCNGP"/>
    <property type="match status" value="1"/>
</dbReference>
<dbReference type="Proteomes" id="UP001175261">
    <property type="component" value="Unassembled WGS sequence"/>
</dbReference>
<feature type="compositionally biased region" description="Polar residues" evidence="1">
    <location>
        <begin position="21"/>
        <end position="36"/>
    </location>
</feature>
<dbReference type="EMBL" id="JAPDFR010000001">
    <property type="protein sequence ID" value="KAK0392620.1"/>
    <property type="molecule type" value="Genomic_DNA"/>
</dbReference>
<dbReference type="GO" id="GO:0005634">
    <property type="term" value="C:nucleus"/>
    <property type="evidence" value="ECO:0007669"/>
    <property type="project" value="TreeGrafter"/>
</dbReference>